<evidence type="ECO:0000313" key="2">
    <source>
        <dbReference type="EMBL" id="CAB0003860.1"/>
    </source>
</evidence>
<dbReference type="EMBL" id="CADCXU010014057">
    <property type="protein sequence ID" value="CAB0003860.1"/>
    <property type="molecule type" value="Genomic_DNA"/>
</dbReference>
<gene>
    <name evidence="2" type="ORF">NTEN_LOCUS9337</name>
</gene>
<proteinExistence type="predicted"/>
<reference evidence="2 3" key="1">
    <citation type="submission" date="2020-02" db="EMBL/GenBank/DDBJ databases">
        <authorList>
            <person name="Ferguson B K."/>
        </authorList>
    </citation>
    <scope>NUCLEOTIDE SEQUENCE [LARGE SCALE GENOMIC DNA]</scope>
</reference>
<accession>A0A6H5GKU4</accession>
<protein>
    <submittedName>
        <fullName evidence="2">Uncharacterized protein</fullName>
    </submittedName>
</protein>
<evidence type="ECO:0000256" key="1">
    <source>
        <dbReference type="SAM" id="MobiDB-lite"/>
    </source>
</evidence>
<feature type="region of interest" description="Disordered" evidence="1">
    <location>
        <begin position="27"/>
        <end position="91"/>
    </location>
</feature>
<dbReference type="AlphaFoldDB" id="A0A6H5GKU4"/>
<feature type="non-terminal residue" evidence="2">
    <location>
        <position position="1"/>
    </location>
</feature>
<keyword evidence="3" id="KW-1185">Reference proteome</keyword>
<dbReference type="Proteomes" id="UP000479000">
    <property type="component" value="Unassembled WGS sequence"/>
</dbReference>
<feature type="compositionally biased region" description="Polar residues" evidence="1">
    <location>
        <begin position="37"/>
        <end position="53"/>
    </location>
</feature>
<evidence type="ECO:0000313" key="3">
    <source>
        <dbReference type="Proteomes" id="UP000479000"/>
    </source>
</evidence>
<sequence length="107" mass="12301">GKSVERPAHGGEPVREAEIARRRFADHARSPALQGAQRCQTRSKNPAAQQTPSRGRGRRFHFDGRQKRENRRRFRGIDRFSQGSIGEERDQEIADGDCLWQISVQFE</sequence>
<name>A0A6H5GKU4_9HEMI</name>
<organism evidence="2 3">
    <name type="scientific">Nesidiocoris tenuis</name>
    <dbReference type="NCBI Taxonomy" id="355587"/>
    <lineage>
        <taxon>Eukaryota</taxon>
        <taxon>Metazoa</taxon>
        <taxon>Ecdysozoa</taxon>
        <taxon>Arthropoda</taxon>
        <taxon>Hexapoda</taxon>
        <taxon>Insecta</taxon>
        <taxon>Pterygota</taxon>
        <taxon>Neoptera</taxon>
        <taxon>Paraneoptera</taxon>
        <taxon>Hemiptera</taxon>
        <taxon>Heteroptera</taxon>
        <taxon>Panheteroptera</taxon>
        <taxon>Cimicomorpha</taxon>
        <taxon>Miridae</taxon>
        <taxon>Dicyphina</taxon>
        <taxon>Nesidiocoris</taxon>
    </lineage>
</organism>